<dbReference type="Gene3D" id="2.30.110.10">
    <property type="entry name" value="Electron Transport, Fmn-binding Protein, Chain A"/>
    <property type="match status" value="1"/>
</dbReference>
<dbReference type="PANTHER" id="PTHR39428:SF1">
    <property type="entry name" value="F420H(2)-DEPENDENT QUINONE REDUCTASE RV1261C"/>
    <property type="match status" value="1"/>
</dbReference>
<sequence length="142" mass="15480">MSPQDMRRFNAALIAEFRANGGRLGGAFEGRQMLLLTTTGRHSGVPRTSPLAYSGDGSRYVVTASNRGSDRHPEWYRNLLADPAAIVETGDRTFVVRATEVVEPAERERLWAAHKALVPSFGDYEAATARTIPVLVLEPLAG</sequence>
<organism evidence="3 4">
    <name type="scientific">Streptodolium elevatio</name>
    <dbReference type="NCBI Taxonomy" id="3157996"/>
    <lineage>
        <taxon>Bacteria</taxon>
        <taxon>Bacillati</taxon>
        <taxon>Actinomycetota</taxon>
        <taxon>Actinomycetes</taxon>
        <taxon>Kitasatosporales</taxon>
        <taxon>Streptomycetaceae</taxon>
        <taxon>Streptodolium</taxon>
    </lineage>
</organism>
<gene>
    <name evidence="3" type="ORF">AB0C36_36415</name>
</gene>
<dbReference type="NCBIfam" id="TIGR00026">
    <property type="entry name" value="hi_GC_TIGR00026"/>
    <property type="match status" value="1"/>
</dbReference>
<protein>
    <submittedName>
        <fullName evidence="3">Nitroreductase family deazaflavin-dependent oxidoreductase</fullName>
    </submittedName>
</protein>
<name>A0ABV3DT87_9ACTN</name>
<evidence type="ECO:0000313" key="4">
    <source>
        <dbReference type="Proteomes" id="UP001551482"/>
    </source>
</evidence>
<evidence type="ECO:0000256" key="1">
    <source>
        <dbReference type="ARBA" id="ARBA00008710"/>
    </source>
</evidence>
<dbReference type="RefSeq" id="WP_358362773.1">
    <property type="nucleotide sequence ID" value="NZ_JBEZFP010000148.1"/>
</dbReference>
<comment type="catalytic activity">
    <reaction evidence="2">
        <text>oxidized coenzyme F420-(gamma-L-Glu)(n) + a quinol + H(+) = reduced coenzyme F420-(gamma-L-Glu)(n) + a quinone</text>
        <dbReference type="Rhea" id="RHEA:39663"/>
        <dbReference type="Rhea" id="RHEA-COMP:12939"/>
        <dbReference type="Rhea" id="RHEA-COMP:14378"/>
        <dbReference type="ChEBI" id="CHEBI:15378"/>
        <dbReference type="ChEBI" id="CHEBI:24646"/>
        <dbReference type="ChEBI" id="CHEBI:132124"/>
        <dbReference type="ChEBI" id="CHEBI:133980"/>
        <dbReference type="ChEBI" id="CHEBI:139511"/>
    </reaction>
</comment>
<comment type="similarity">
    <text evidence="1">Belongs to the F420H(2)-dependent quinone reductase family.</text>
</comment>
<keyword evidence="4" id="KW-1185">Reference proteome</keyword>
<dbReference type="Pfam" id="PF04075">
    <property type="entry name" value="F420H2_quin_red"/>
    <property type="match status" value="1"/>
</dbReference>
<dbReference type="Proteomes" id="UP001551482">
    <property type="component" value="Unassembled WGS sequence"/>
</dbReference>
<evidence type="ECO:0000256" key="2">
    <source>
        <dbReference type="ARBA" id="ARBA00049106"/>
    </source>
</evidence>
<dbReference type="EMBL" id="JBEZFP010000148">
    <property type="protein sequence ID" value="MEU8138970.1"/>
    <property type="molecule type" value="Genomic_DNA"/>
</dbReference>
<dbReference type="SUPFAM" id="SSF50475">
    <property type="entry name" value="FMN-binding split barrel"/>
    <property type="match status" value="1"/>
</dbReference>
<accession>A0ABV3DT87</accession>
<comment type="caution">
    <text evidence="3">The sequence shown here is derived from an EMBL/GenBank/DDBJ whole genome shotgun (WGS) entry which is preliminary data.</text>
</comment>
<dbReference type="InterPro" id="IPR004378">
    <property type="entry name" value="F420H2_quin_Rdtase"/>
</dbReference>
<evidence type="ECO:0000313" key="3">
    <source>
        <dbReference type="EMBL" id="MEU8138970.1"/>
    </source>
</evidence>
<dbReference type="InterPro" id="IPR012349">
    <property type="entry name" value="Split_barrel_FMN-bd"/>
</dbReference>
<proteinExistence type="inferred from homology"/>
<reference evidence="3 4" key="1">
    <citation type="submission" date="2024-06" db="EMBL/GenBank/DDBJ databases">
        <title>The Natural Products Discovery Center: Release of the First 8490 Sequenced Strains for Exploring Actinobacteria Biosynthetic Diversity.</title>
        <authorList>
            <person name="Kalkreuter E."/>
            <person name="Kautsar S.A."/>
            <person name="Yang D."/>
            <person name="Bader C.D."/>
            <person name="Teijaro C.N."/>
            <person name="Fluegel L."/>
            <person name="Davis C.M."/>
            <person name="Simpson J.R."/>
            <person name="Lauterbach L."/>
            <person name="Steele A.D."/>
            <person name="Gui C."/>
            <person name="Meng S."/>
            <person name="Li G."/>
            <person name="Viehrig K."/>
            <person name="Ye F."/>
            <person name="Su P."/>
            <person name="Kiefer A.F."/>
            <person name="Nichols A."/>
            <person name="Cepeda A.J."/>
            <person name="Yan W."/>
            <person name="Fan B."/>
            <person name="Jiang Y."/>
            <person name="Adhikari A."/>
            <person name="Zheng C.-J."/>
            <person name="Schuster L."/>
            <person name="Cowan T.M."/>
            <person name="Smanski M.J."/>
            <person name="Chevrette M.G."/>
            <person name="De Carvalho L.P.S."/>
            <person name="Shen B."/>
        </authorList>
    </citation>
    <scope>NUCLEOTIDE SEQUENCE [LARGE SCALE GENOMIC DNA]</scope>
    <source>
        <strain evidence="3 4">NPDC048946</strain>
    </source>
</reference>
<dbReference type="PANTHER" id="PTHR39428">
    <property type="entry name" value="F420H(2)-DEPENDENT QUINONE REDUCTASE RV1261C"/>
    <property type="match status" value="1"/>
</dbReference>